<dbReference type="InterPro" id="IPR036420">
    <property type="entry name" value="BRCT_dom_sf"/>
</dbReference>
<keyword evidence="14" id="KW-0464">Manganese</keyword>
<evidence type="ECO:0000256" key="14">
    <source>
        <dbReference type="HAMAP-Rule" id="MF_01588"/>
    </source>
</evidence>
<dbReference type="Pfam" id="PF00533">
    <property type="entry name" value="BRCT"/>
    <property type="match status" value="1"/>
</dbReference>
<dbReference type="HAMAP" id="MF_01588">
    <property type="entry name" value="DNA_ligase_A"/>
    <property type="match status" value="1"/>
</dbReference>
<dbReference type="PANTHER" id="PTHR23389">
    <property type="entry name" value="CHROMOSOME TRANSMISSION FIDELITY FACTOR 18"/>
    <property type="match status" value="1"/>
</dbReference>
<proteinExistence type="inferred from homology"/>
<keyword evidence="10 14" id="KW-0520">NAD</keyword>
<reference evidence="18" key="1">
    <citation type="submission" date="2016-10" db="EMBL/GenBank/DDBJ databases">
        <authorList>
            <person name="Varghese N."/>
            <person name="Submissions S."/>
        </authorList>
    </citation>
    <scope>NUCLEOTIDE SEQUENCE [LARGE SCALE GENOMIC DNA]</scope>
    <source>
        <strain evidence="18">ATCC 43811</strain>
    </source>
</reference>
<keyword evidence="7 14" id="KW-0227">DNA damage</keyword>
<evidence type="ECO:0000256" key="6">
    <source>
        <dbReference type="ARBA" id="ARBA00022723"/>
    </source>
</evidence>
<dbReference type="SMART" id="SM00292">
    <property type="entry name" value="BRCT"/>
    <property type="match status" value="1"/>
</dbReference>
<dbReference type="SUPFAM" id="SSF52113">
    <property type="entry name" value="BRCT domain"/>
    <property type="match status" value="1"/>
</dbReference>
<evidence type="ECO:0000256" key="1">
    <source>
        <dbReference type="ARBA" id="ARBA00004067"/>
    </source>
</evidence>
<dbReference type="Proteomes" id="UP000240042">
    <property type="component" value="Unassembled WGS sequence"/>
</dbReference>
<dbReference type="PROSITE" id="PS01056">
    <property type="entry name" value="DNA_LIGASE_N2"/>
    <property type="match status" value="1"/>
</dbReference>
<dbReference type="GO" id="GO:0005829">
    <property type="term" value="C:cytosol"/>
    <property type="evidence" value="ECO:0007669"/>
    <property type="project" value="TreeGrafter"/>
</dbReference>
<dbReference type="GO" id="GO:0006281">
    <property type="term" value="P:DNA repair"/>
    <property type="evidence" value="ECO:0007669"/>
    <property type="project" value="UniProtKB-KW"/>
</dbReference>
<evidence type="ECO:0000256" key="7">
    <source>
        <dbReference type="ARBA" id="ARBA00022763"/>
    </source>
</evidence>
<keyword evidence="18" id="KW-1185">Reference proteome</keyword>
<name>A0A1I1DHH5_BREAD</name>
<dbReference type="PROSITE" id="PS50172">
    <property type="entry name" value="BRCT"/>
    <property type="match status" value="1"/>
</dbReference>
<evidence type="ECO:0000256" key="13">
    <source>
        <dbReference type="ARBA" id="ARBA00060881"/>
    </source>
</evidence>
<feature type="binding site" evidence="14">
    <location>
        <position position="293"/>
    </location>
    <ligand>
        <name>NAD(+)</name>
        <dbReference type="ChEBI" id="CHEBI:57540"/>
    </ligand>
</feature>
<dbReference type="GO" id="GO:0006260">
    <property type="term" value="P:DNA replication"/>
    <property type="evidence" value="ECO:0007669"/>
    <property type="project" value="UniProtKB-KW"/>
</dbReference>
<evidence type="ECO:0000256" key="15">
    <source>
        <dbReference type="RuleBase" id="RU000618"/>
    </source>
</evidence>
<evidence type="ECO:0000256" key="11">
    <source>
        <dbReference type="ARBA" id="ARBA00023204"/>
    </source>
</evidence>
<sequence>MSLERLHELRRLVEYHNKRYYQDDNPEISDAEYDKLFRELLDLEAAHPEAYSPDSPALRVGTAPLTQFVPYHHRYRMLSLSNAMTNAEFENFFNTVMSVHLPSLATPSIVLEYKFDGLALELVYKNGILTEASTRGDGEIGELVTENVRTIRNVPLKLEGSAPGDLVVYGEAVMLKKDFTELNNQRKTNNEKEFANPRNAAAGSIRLLDSRQSAERKLFFYAYDAKTEDKSSIIGIINTHTERINALKKLGFTVSPVLKIIHPGNLHEAYEFYRETESNRKDLPYEIDGIVAKAVMDEVREILGFAERFPKWAIAWKFEPEEAQTKLLNVEYEVGRTGAITPVAILEPVDLSGAMISRASLHNFDYITEHNFRIGDTVVVKRAGDVIPHIVRSIMEDRTSSACTIEEPKACPVCGSLTVRDTVKTNDDDRQHTRVIRCSNTACPGKVKARIRYFVSKQGLDIEGFGDRVVEELFNKGLLGSPIFQYTDSLASIFTLHQHKEKLISLEGFGEKSIDMLLSEINKAKTVSLSRFLQALGIRSIGTVSANKLAKSFLSLPSVERAYSQGGRESELIQHMKEAEKNIQEILAKPSINDKQKLSELRAIKATTAKSTLLGPSATEEIIKFFSDSHNQKELQLLFDTGFSVREEENYHNASLGDNPFIGKKILITGKSNRLLSREDMINFLSSLGAEPMAGVTRNTDFIIACAKPGPDKIRKALEYDIPILEEDDFFNQLDSNIIQKYRENQ</sequence>
<evidence type="ECO:0000256" key="4">
    <source>
        <dbReference type="ARBA" id="ARBA00022598"/>
    </source>
</evidence>
<evidence type="ECO:0000256" key="3">
    <source>
        <dbReference type="ARBA" id="ARBA00013308"/>
    </source>
</evidence>
<evidence type="ECO:0000256" key="8">
    <source>
        <dbReference type="ARBA" id="ARBA00022833"/>
    </source>
</evidence>
<comment type="similarity">
    <text evidence="13 14">Belongs to the NAD-dependent DNA ligase family. LigA subfamily.</text>
</comment>
<feature type="active site" description="N6-AMP-lysine intermediate" evidence="14">
    <location>
        <position position="114"/>
    </location>
</feature>
<dbReference type="CDD" id="cd00114">
    <property type="entry name" value="LIGANc"/>
    <property type="match status" value="1"/>
</dbReference>
<evidence type="ECO:0000256" key="9">
    <source>
        <dbReference type="ARBA" id="ARBA00022842"/>
    </source>
</evidence>
<dbReference type="InterPro" id="IPR013840">
    <property type="entry name" value="DNAligase_N"/>
</dbReference>
<dbReference type="InterPro" id="IPR001679">
    <property type="entry name" value="DNA_ligase"/>
</dbReference>
<comment type="function">
    <text evidence="1 14">DNA ligase that catalyzes the formation of phosphodiester linkages between 5'-phosphoryl and 3'-hydroxyl groups in double-stranded DNA using NAD as a coenzyme and as the energy source for the reaction. It is essential for DNA replication and repair of damaged DNA.</text>
</comment>
<dbReference type="EC" id="6.5.1.2" evidence="2 14"/>
<keyword evidence="8 14" id="KW-0862">Zinc</keyword>
<comment type="caution">
    <text evidence="14">Lacks conserved residue(s) required for the propagation of feature annotation.</text>
</comment>
<evidence type="ECO:0000256" key="2">
    <source>
        <dbReference type="ARBA" id="ARBA00012722"/>
    </source>
</evidence>
<feature type="binding site" evidence="14">
    <location>
        <begin position="79"/>
        <end position="80"/>
    </location>
    <ligand>
        <name>NAD(+)</name>
        <dbReference type="ChEBI" id="CHEBI:57540"/>
    </ligand>
</feature>
<dbReference type="RefSeq" id="WP_159428144.1">
    <property type="nucleotide sequence ID" value="NZ_FOKY01000002.1"/>
</dbReference>
<evidence type="ECO:0000313" key="17">
    <source>
        <dbReference type="EMBL" id="SFB74419.1"/>
    </source>
</evidence>
<dbReference type="EMBL" id="FOKY01000002">
    <property type="protein sequence ID" value="SFB74419.1"/>
    <property type="molecule type" value="Genomic_DNA"/>
</dbReference>
<keyword evidence="9 14" id="KW-0460">Magnesium</keyword>
<feature type="binding site" evidence="14">
    <location>
        <position position="443"/>
    </location>
    <ligand>
        <name>Zn(2+)</name>
        <dbReference type="ChEBI" id="CHEBI:29105"/>
    </ligand>
</feature>
<feature type="binding site" evidence="14">
    <location>
        <position position="317"/>
    </location>
    <ligand>
        <name>NAD(+)</name>
        <dbReference type="ChEBI" id="CHEBI:57540"/>
    </ligand>
</feature>
<dbReference type="OrthoDB" id="9759736at2"/>
<dbReference type="SUPFAM" id="SSF50249">
    <property type="entry name" value="Nucleic acid-binding proteins"/>
    <property type="match status" value="1"/>
</dbReference>
<evidence type="ECO:0000259" key="16">
    <source>
        <dbReference type="PROSITE" id="PS50172"/>
    </source>
</evidence>
<dbReference type="Gene3D" id="1.10.287.610">
    <property type="entry name" value="Helix hairpin bin"/>
    <property type="match status" value="1"/>
</dbReference>
<protein>
    <recommendedName>
        <fullName evidence="3 14">DNA ligase</fullName>
        <ecNumber evidence="2 14">6.5.1.2</ecNumber>
    </recommendedName>
    <alternativeName>
        <fullName evidence="14">Polydeoxyribonucleotide synthase [NAD(+)]</fullName>
    </alternativeName>
</protein>
<dbReference type="Pfam" id="PF01653">
    <property type="entry name" value="DNA_ligase_aden"/>
    <property type="match status" value="1"/>
</dbReference>
<keyword evidence="6 14" id="KW-0479">Metal-binding</keyword>
<feature type="binding site" evidence="14">
    <location>
        <begin position="30"/>
        <end position="34"/>
    </location>
    <ligand>
        <name>NAD(+)</name>
        <dbReference type="ChEBI" id="CHEBI:57540"/>
    </ligand>
</feature>
<comment type="catalytic activity">
    <reaction evidence="12 14 15">
        <text>NAD(+) + (deoxyribonucleotide)n-3'-hydroxyl + 5'-phospho-(deoxyribonucleotide)m = (deoxyribonucleotide)n+m + AMP + beta-nicotinamide D-nucleotide.</text>
        <dbReference type="EC" id="6.5.1.2"/>
    </reaction>
</comment>
<dbReference type="InterPro" id="IPR013839">
    <property type="entry name" value="DNAligase_adenylation"/>
</dbReference>
<dbReference type="InterPro" id="IPR004150">
    <property type="entry name" value="NAD_DNA_ligase_OB"/>
</dbReference>
<feature type="binding site" evidence="14">
    <location>
        <position position="171"/>
    </location>
    <ligand>
        <name>NAD(+)</name>
        <dbReference type="ChEBI" id="CHEBI:57540"/>
    </ligand>
</feature>
<dbReference type="STRING" id="34097.SAMN02745150_00547"/>
<feature type="domain" description="BRCT" evidence="16">
    <location>
        <begin position="656"/>
        <end position="746"/>
    </location>
</feature>
<evidence type="ECO:0000256" key="10">
    <source>
        <dbReference type="ARBA" id="ARBA00023027"/>
    </source>
</evidence>
<evidence type="ECO:0000256" key="12">
    <source>
        <dbReference type="ARBA" id="ARBA00034005"/>
    </source>
</evidence>
<organism evidence="17 18">
    <name type="scientific">Brevinema andersonii</name>
    <dbReference type="NCBI Taxonomy" id="34097"/>
    <lineage>
        <taxon>Bacteria</taxon>
        <taxon>Pseudomonadati</taxon>
        <taxon>Spirochaetota</taxon>
        <taxon>Spirochaetia</taxon>
        <taxon>Brevinematales</taxon>
        <taxon>Brevinemataceae</taxon>
        <taxon>Brevinema</taxon>
    </lineage>
</organism>
<dbReference type="Gene3D" id="2.40.50.140">
    <property type="entry name" value="Nucleic acid-binding proteins"/>
    <property type="match status" value="1"/>
</dbReference>
<dbReference type="GO" id="GO:0046872">
    <property type="term" value="F:metal ion binding"/>
    <property type="evidence" value="ECO:0007669"/>
    <property type="project" value="UniProtKB-KW"/>
</dbReference>
<dbReference type="InterPro" id="IPR033136">
    <property type="entry name" value="DNA_ligase_CS"/>
</dbReference>
<keyword evidence="4 14" id="KW-0436">Ligase</keyword>
<dbReference type="Gene3D" id="3.40.50.10190">
    <property type="entry name" value="BRCT domain"/>
    <property type="match status" value="1"/>
</dbReference>
<feature type="binding site" evidence="14">
    <location>
        <position position="112"/>
    </location>
    <ligand>
        <name>NAD(+)</name>
        <dbReference type="ChEBI" id="CHEBI:57540"/>
    </ligand>
</feature>
<evidence type="ECO:0000256" key="5">
    <source>
        <dbReference type="ARBA" id="ARBA00022705"/>
    </source>
</evidence>
<feature type="binding site" evidence="14">
    <location>
        <position position="411"/>
    </location>
    <ligand>
        <name>Zn(2+)</name>
        <dbReference type="ChEBI" id="CHEBI:29105"/>
    </ligand>
</feature>
<dbReference type="SMART" id="SM00532">
    <property type="entry name" value="LIGANc"/>
    <property type="match status" value="1"/>
</dbReference>
<comment type="cofactor">
    <cofactor evidence="14">
        <name>Mg(2+)</name>
        <dbReference type="ChEBI" id="CHEBI:18420"/>
    </cofactor>
    <cofactor evidence="14">
        <name>Mn(2+)</name>
        <dbReference type="ChEBI" id="CHEBI:29035"/>
    </cofactor>
</comment>
<dbReference type="Gene3D" id="3.30.470.30">
    <property type="entry name" value="DNA ligase/mRNA capping enzyme"/>
    <property type="match status" value="1"/>
</dbReference>
<dbReference type="SUPFAM" id="SSF47781">
    <property type="entry name" value="RuvA domain 2-like"/>
    <property type="match status" value="1"/>
</dbReference>
<dbReference type="PROSITE" id="PS01055">
    <property type="entry name" value="DNA_LIGASE_N1"/>
    <property type="match status" value="1"/>
</dbReference>
<evidence type="ECO:0000313" key="18">
    <source>
        <dbReference type="Proteomes" id="UP000240042"/>
    </source>
</evidence>
<dbReference type="NCBIfam" id="NF005932">
    <property type="entry name" value="PRK07956.1"/>
    <property type="match status" value="1"/>
</dbReference>
<accession>A0A1I1DHH5</accession>
<dbReference type="InterPro" id="IPR018239">
    <property type="entry name" value="DNA_ligase_AS"/>
</dbReference>
<dbReference type="SUPFAM" id="SSF56091">
    <property type="entry name" value="DNA ligase/mRNA capping enzyme, catalytic domain"/>
    <property type="match status" value="1"/>
</dbReference>
<dbReference type="InterPro" id="IPR012340">
    <property type="entry name" value="NA-bd_OB-fold"/>
</dbReference>
<dbReference type="InterPro" id="IPR010994">
    <property type="entry name" value="RuvA_2-like"/>
</dbReference>
<dbReference type="PIRSF" id="PIRSF001604">
    <property type="entry name" value="LigA"/>
    <property type="match status" value="1"/>
</dbReference>
<dbReference type="FunFam" id="2.40.50.140:FF:000012">
    <property type="entry name" value="DNA ligase"/>
    <property type="match status" value="1"/>
</dbReference>
<gene>
    <name evidence="14" type="primary">ligA</name>
    <name evidence="17" type="ORF">SAMN02745150_00547</name>
</gene>
<dbReference type="CDD" id="cd17748">
    <property type="entry name" value="BRCT_DNA_ligase_like"/>
    <property type="match status" value="1"/>
</dbReference>
<dbReference type="Gene3D" id="1.10.150.20">
    <property type="entry name" value="5' to 3' exonuclease, C-terminal subdomain"/>
    <property type="match status" value="2"/>
</dbReference>
<keyword evidence="11 14" id="KW-0234">DNA repair</keyword>
<feature type="binding site" evidence="14">
    <location>
        <position position="414"/>
    </location>
    <ligand>
        <name>Zn(2+)</name>
        <dbReference type="ChEBI" id="CHEBI:29105"/>
    </ligand>
</feature>
<feature type="binding site" evidence="14">
    <location>
        <position position="135"/>
    </location>
    <ligand>
        <name>NAD(+)</name>
        <dbReference type="ChEBI" id="CHEBI:57540"/>
    </ligand>
</feature>
<dbReference type="AlphaFoldDB" id="A0A1I1DHH5"/>
<dbReference type="Pfam" id="PF03120">
    <property type="entry name" value="OB_DNA_ligase"/>
    <property type="match status" value="1"/>
</dbReference>
<dbReference type="NCBIfam" id="TIGR00575">
    <property type="entry name" value="dnlj"/>
    <property type="match status" value="1"/>
</dbReference>
<dbReference type="PANTHER" id="PTHR23389:SF9">
    <property type="entry name" value="DNA LIGASE"/>
    <property type="match status" value="1"/>
</dbReference>
<keyword evidence="5 14" id="KW-0235">DNA replication</keyword>
<dbReference type="InterPro" id="IPR001357">
    <property type="entry name" value="BRCT_dom"/>
</dbReference>
<dbReference type="GO" id="GO:0003911">
    <property type="term" value="F:DNA ligase (NAD+) activity"/>
    <property type="evidence" value="ECO:0007669"/>
    <property type="project" value="UniProtKB-UniRule"/>
</dbReference>